<organism evidence="1 2">
    <name type="scientific">Synaphobranchus kaupii</name>
    <name type="common">Kaup's arrowtooth eel</name>
    <dbReference type="NCBI Taxonomy" id="118154"/>
    <lineage>
        <taxon>Eukaryota</taxon>
        <taxon>Metazoa</taxon>
        <taxon>Chordata</taxon>
        <taxon>Craniata</taxon>
        <taxon>Vertebrata</taxon>
        <taxon>Euteleostomi</taxon>
        <taxon>Actinopterygii</taxon>
        <taxon>Neopterygii</taxon>
        <taxon>Teleostei</taxon>
        <taxon>Anguilliformes</taxon>
        <taxon>Synaphobranchidae</taxon>
        <taxon>Synaphobranchus</taxon>
    </lineage>
</organism>
<proteinExistence type="predicted"/>
<protein>
    <submittedName>
        <fullName evidence="1">Uncharacterized protein</fullName>
    </submittedName>
</protein>
<reference evidence="1" key="1">
    <citation type="journal article" date="2023" name="Science">
        <title>Genome structures resolve the early diversification of teleost fishes.</title>
        <authorList>
            <person name="Parey E."/>
            <person name="Louis A."/>
            <person name="Montfort J."/>
            <person name="Bouchez O."/>
            <person name="Roques C."/>
            <person name="Iampietro C."/>
            <person name="Lluch J."/>
            <person name="Castinel A."/>
            <person name="Donnadieu C."/>
            <person name="Desvignes T."/>
            <person name="Floi Bucao C."/>
            <person name="Jouanno E."/>
            <person name="Wen M."/>
            <person name="Mejri S."/>
            <person name="Dirks R."/>
            <person name="Jansen H."/>
            <person name="Henkel C."/>
            <person name="Chen W.J."/>
            <person name="Zahm M."/>
            <person name="Cabau C."/>
            <person name="Klopp C."/>
            <person name="Thompson A.W."/>
            <person name="Robinson-Rechavi M."/>
            <person name="Braasch I."/>
            <person name="Lecointre G."/>
            <person name="Bobe J."/>
            <person name="Postlethwait J.H."/>
            <person name="Berthelot C."/>
            <person name="Roest Crollius H."/>
            <person name="Guiguen Y."/>
        </authorList>
    </citation>
    <scope>NUCLEOTIDE SEQUENCE</scope>
    <source>
        <strain evidence="1">WJC10195</strain>
    </source>
</reference>
<name>A0A9Q1ITW5_SYNKA</name>
<gene>
    <name evidence="1" type="ORF">SKAU_G00237450</name>
</gene>
<dbReference type="AlphaFoldDB" id="A0A9Q1ITW5"/>
<keyword evidence="2" id="KW-1185">Reference proteome</keyword>
<accession>A0A9Q1ITW5</accession>
<sequence>MEGLILGLPGRRLRLLSPARLVQTPISELISEPLPGSAPAEAATCHTGGSIIAAGAGWRWEPRPPHSPRYWA</sequence>
<comment type="caution">
    <text evidence="1">The sequence shown here is derived from an EMBL/GenBank/DDBJ whole genome shotgun (WGS) entry which is preliminary data.</text>
</comment>
<evidence type="ECO:0000313" key="2">
    <source>
        <dbReference type="Proteomes" id="UP001152622"/>
    </source>
</evidence>
<evidence type="ECO:0000313" key="1">
    <source>
        <dbReference type="EMBL" id="KAJ8352269.1"/>
    </source>
</evidence>
<dbReference type="EMBL" id="JAINUF010000008">
    <property type="protein sequence ID" value="KAJ8352269.1"/>
    <property type="molecule type" value="Genomic_DNA"/>
</dbReference>
<dbReference type="Proteomes" id="UP001152622">
    <property type="component" value="Chromosome 8"/>
</dbReference>